<reference evidence="2 3" key="1">
    <citation type="submission" date="2024-05" db="EMBL/GenBank/DDBJ databases">
        <title>Roseateles sp. DJS-2-20 16S ribosomal RNA gene Genome sequencing and assembly.</title>
        <authorList>
            <person name="Woo H."/>
        </authorList>
    </citation>
    <scope>NUCLEOTIDE SEQUENCE [LARGE SCALE GENOMIC DNA]</scope>
    <source>
        <strain evidence="2 3">DJS-2-20</strain>
    </source>
</reference>
<organism evidence="2 3">
    <name type="scientific">Roseateles paludis</name>
    <dbReference type="NCBI Taxonomy" id="3145238"/>
    <lineage>
        <taxon>Bacteria</taxon>
        <taxon>Pseudomonadati</taxon>
        <taxon>Pseudomonadota</taxon>
        <taxon>Betaproteobacteria</taxon>
        <taxon>Burkholderiales</taxon>
        <taxon>Sphaerotilaceae</taxon>
        <taxon>Roseateles</taxon>
    </lineage>
</organism>
<proteinExistence type="predicted"/>
<sequence length="240" mass="25289">MKARPDVALSNSTRRWLQTHRWMRLHVLLLALCCLAVLWGTAVGLRLWGVDSLALRYGVSTAVGYGVYLLLLRLWAAWLLRREADLASEVGNGFDALELGVDVGLDVAQGLAGGLDGLGSAVGAAAEAEEAALVLVPLAVVVTVVLGLAFLLGTGVLALFGVEVLLGVSVEVALASAAAGLAWRHQRDFSRQGWLACALSHTWPGALALCVAGVLMGVALDNWVPEAQSLPDAVRLLRVR</sequence>
<feature type="transmembrane region" description="Helical" evidence="1">
    <location>
        <begin position="158"/>
        <end position="183"/>
    </location>
</feature>
<evidence type="ECO:0000256" key="1">
    <source>
        <dbReference type="SAM" id="Phobius"/>
    </source>
</evidence>
<keyword evidence="3" id="KW-1185">Reference proteome</keyword>
<protein>
    <submittedName>
        <fullName evidence="2">Uncharacterized protein</fullName>
    </submittedName>
</protein>
<gene>
    <name evidence="2" type="ORF">ABDJ85_01205</name>
</gene>
<feature type="transmembrane region" description="Helical" evidence="1">
    <location>
        <begin position="131"/>
        <end position="152"/>
    </location>
</feature>
<comment type="caution">
    <text evidence="2">The sequence shown here is derived from an EMBL/GenBank/DDBJ whole genome shotgun (WGS) entry which is preliminary data.</text>
</comment>
<keyword evidence="1" id="KW-0812">Transmembrane</keyword>
<feature type="transmembrane region" description="Helical" evidence="1">
    <location>
        <begin position="195"/>
        <end position="220"/>
    </location>
</feature>
<keyword evidence="1" id="KW-1133">Transmembrane helix</keyword>
<dbReference type="EMBL" id="JBDPZD010000001">
    <property type="protein sequence ID" value="MEO3690065.1"/>
    <property type="molecule type" value="Genomic_DNA"/>
</dbReference>
<evidence type="ECO:0000313" key="3">
    <source>
        <dbReference type="Proteomes" id="UP001495147"/>
    </source>
</evidence>
<evidence type="ECO:0000313" key="2">
    <source>
        <dbReference type="EMBL" id="MEO3690065.1"/>
    </source>
</evidence>
<name>A0ABV0FVX6_9BURK</name>
<dbReference type="Proteomes" id="UP001495147">
    <property type="component" value="Unassembled WGS sequence"/>
</dbReference>
<keyword evidence="1" id="KW-0472">Membrane</keyword>
<feature type="transmembrane region" description="Helical" evidence="1">
    <location>
        <begin position="54"/>
        <end position="72"/>
    </location>
</feature>
<accession>A0ABV0FVX6</accession>
<dbReference type="RefSeq" id="WP_347702900.1">
    <property type="nucleotide sequence ID" value="NZ_JBDPZD010000001.1"/>
</dbReference>